<keyword evidence="9" id="KW-1133">Transmembrane helix</keyword>
<dbReference type="GO" id="GO:0000155">
    <property type="term" value="F:phosphorelay sensor kinase activity"/>
    <property type="evidence" value="ECO:0007669"/>
    <property type="project" value="InterPro"/>
</dbReference>
<name>A0A4Q7KMG4_9PSEU</name>
<feature type="transmembrane region" description="Helical" evidence="9">
    <location>
        <begin position="125"/>
        <end position="147"/>
    </location>
</feature>
<keyword evidence="7" id="KW-0067">ATP-binding</keyword>
<dbReference type="PANTHER" id="PTHR24421">
    <property type="entry name" value="NITRATE/NITRITE SENSOR PROTEIN NARX-RELATED"/>
    <property type="match status" value="1"/>
</dbReference>
<dbReference type="InterPro" id="IPR003594">
    <property type="entry name" value="HATPase_dom"/>
</dbReference>
<feature type="domain" description="Histidine kinase/HSP90-like ATPase" evidence="10">
    <location>
        <begin position="278"/>
        <end position="363"/>
    </location>
</feature>
<evidence type="ECO:0000259" key="11">
    <source>
        <dbReference type="Pfam" id="PF07730"/>
    </source>
</evidence>
<evidence type="ECO:0000256" key="2">
    <source>
        <dbReference type="ARBA" id="ARBA00012438"/>
    </source>
</evidence>
<keyword evidence="9" id="KW-0812">Transmembrane</keyword>
<dbReference type="GO" id="GO:0005524">
    <property type="term" value="F:ATP binding"/>
    <property type="evidence" value="ECO:0007669"/>
    <property type="project" value="UniProtKB-KW"/>
</dbReference>
<proteinExistence type="predicted"/>
<dbReference type="Gene3D" id="1.20.5.1930">
    <property type="match status" value="1"/>
</dbReference>
<dbReference type="InterPro" id="IPR036890">
    <property type="entry name" value="HATPase_C_sf"/>
</dbReference>
<keyword evidence="8" id="KW-0902">Two-component regulatory system</keyword>
<dbReference type="EC" id="2.7.13.3" evidence="2"/>
<gene>
    <name evidence="13" type="ORF">EV193_10551</name>
</gene>
<evidence type="ECO:0000256" key="3">
    <source>
        <dbReference type="ARBA" id="ARBA00022553"/>
    </source>
</evidence>
<dbReference type="Gene3D" id="3.30.565.10">
    <property type="entry name" value="Histidine kinase-like ATPase, C-terminal domain"/>
    <property type="match status" value="1"/>
</dbReference>
<dbReference type="EMBL" id="SGWQ01000005">
    <property type="protein sequence ID" value="RZS37496.1"/>
    <property type="molecule type" value="Genomic_DNA"/>
</dbReference>
<evidence type="ECO:0000259" key="12">
    <source>
        <dbReference type="Pfam" id="PF23539"/>
    </source>
</evidence>
<evidence type="ECO:0000256" key="9">
    <source>
        <dbReference type="SAM" id="Phobius"/>
    </source>
</evidence>
<feature type="transmembrane region" description="Helical" evidence="9">
    <location>
        <begin position="102"/>
        <end position="119"/>
    </location>
</feature>
<dbReference type="InterPro" id="IPR055558">
    <property type="entry name" value="DUF7134"/>
</dbReference>
<dbReference type="Proteomes" id="UP000294257">
    <property type="component" value="Unassembled WGS sequence"/>
</dbReference>
<keyword evidence="4" id="KW-0808">Transferase</keyword>
<dbReference type="Pfam" id="PF07730">
    <property type="entry name" value="HisKA_3"/>
    <property type="match status" value="1"/>
</dbReference>
<keyword evidence="5" id="KW-0547">Nucleotide-binding</keyword>
<keyword evidence="6 13" id="KW-0418">Kinase</keyword>
<evidence type="ECO:0000256" key="6">
    <source>
        <dbReference type="ARBA" id="ARBA00022777"/>
    </source>
</evidence>
<evidence type="ECO:0000256" key="7">
    <source>
        <dbReference type="ARBA" id="ARBA00022840"/>
    </source>
</evidence>
<dbReference type="RefSeq" id="WP_242613429.1">
    <property type="nucleotide sequence ID" value="NZ_SGWQ01000005.1"/>
</dbReference>
<evidence type="ECO:0000313" key="13">
    <source>
        <dbReference type="EMBL" id="RZS37496.1"/>
    </source>
</evidence>
<evidence type="ECO:0000256" key="5">
    <source>
        <dbReference type="ARBA" id="ARBA00022741"/>
    </source>
</evidence>
<dbReference type="GO" id="GO:0046983">
    <property type="term" value="F:protein dimerization activity"/>
    <property type="evidence" value="ECO:0007669"/>
    <property type="project" value="InterPro"/>
</dbReference>
<dbReference type="Pfam" id="PF23539">
    <property type="entry name" value="DUF7134"/>
    <property type="match status" value="1"/>
</dbReference>
<sequence>MQAPTKRDAVITVVVAALVLGATTGSGKYRPILMPLDAGGYGLLLAAVLPLLWRTSYPLAVFVVTMAVALIYHRTDYPPGPVIAGAIIALFTFAMRAGPWRAGAAAGVGLLGAYVSYVLGGNPWLPHVAATGFLALAAAVVAFGTAARARAAAVRASRERAVEREQRLAEEERLRVAREVHDVVAHSLAMINVQAGVAAHVADRKPEQAKEALLAIKDASRTALHDLRAALGVLRTGDRAPVPSLDRVDELIDATSSTGLRVDLHGDPGELPAQVGAAAYRIVQESLTNVVRHARDATAAVVRLTRREDMLVIEVSDDGAPPEEVHGGNGLRGMRERAEALGGTLVAAPGERGFLVRAELPLQGTDE</sequence>
<evidence type="ECO:0000259" key="10">
    <source>
        <dbReference type="Pfam" id="PF02518"/>
    </source>
</evidence>
<evidence type="ECO:0000256" key="8">
    <source>
        <dbReference type="ARBA" id="ARBA00023012"/>
    </source>
</evidence>
<dbReference type="InterPro" id="IPR050482">
    <property type="entry name" value="Sensor_HK_TwoCompSys"/>
</dbReference>
<reference evidence="13 14" key="1">
    <citation type="submission" date="2019-02" db="EMBL/GenBank/DDBJ databases">
        <title>Genomic Encyclopedia of Type Strains, Phase IV (KMG-IV): sequencing the most valuable type-strain genomes for metagenomic binning, comparative biology and taxonomic classification.</title>
        <authorList>
            <person name="Goeker M."/>
        </authorList>
    </citation>
    <scope>NUCLEOTIDE SEQUENCE [LARGE SCALE GENOMIC DNA]</scope>
    <source>
        <strain evidence="13 14">DSM 101727</strain>
    </source>
</reference>
<feature type="domain" description="DUF7134" evidence="12">
    <location>
        <begin position="3"/>
        <end position="150"/>
    </location>
</feature>
<evidence type="ECO:0000313" key="14">
    <source>
        <dbReference type="Proteomes" id="UP000294257"/>
    </source>
</evidence>
<evidence type="ECO:0000256" key="4">
    <source>
        <dbReference type="ARBA" id="ARBA00022679"/>
    </source>
</evidence>
<dbReference type="PANTHER" id="PTHR24421:SF10">
    <property type="entry name" value="NITRATE_NITRITE SENSOR PROTEIN NARQ"/>
    <property type="match status" value="1"/>
</dbReference>
<keyword evidence="3" id="KW-0597">Phosphoprotein</keyword>
<dbReference type="InterPro" id="IPR011712">
    <property type="entry name" value="Sig_transdc_His_kin_sub3_dim/P"/>
</dbReference>
<comment type="catalytic activity">
    <reaction evidence="1">
        <text>ATP + protein L-histidine = ADP + protein N-phospho-L-histidine.</text>
        <dbReference type="EC" id="2.7.13.3"/>
    </reaction>
</comment>
<comment type="caution">
    <text evidence="13">The sequence shown here is derived from an EMBL/GenBank/DDBJ whole genome shotgun (WGS) entry which is preliminary data.</text>
</comment>
<protein>
    <recommendedName>
        <fullName evidence="2">histidine kinase</fullName>
        <ecNumber evidence="2">2.7.13.3</ecNumber>
    </recommendedName>
</protein>
<feature type="domain" description="Signal transduction histidine kinase subgroup 3 dimerisation and phosphoacceptor" evidence="11">
    <location>
        <begin position="172"/>
        <end position="238"/>
    </location>
</feature>
<dbReference type="SUPFAM" id="SSF55874">
    <property type="entry name" value="ATPase domain of HSP90 chaperone/DNA topoisomerase II/histidine kinase"/>
    <property type="match status" value="1"/>
</dbReference>
<evidence type="ECO:0000256" key="1">
    <source>
        <dbReference type="ARBA" id="ARBA00000085"/>
    </source>
</evidence>
<accession>A0A4Q7KMG4</accession>
<keyword evidence="14" id="KW-1185">Reference proteome</keyword>
<keyword evidence="9" id="KW-0472">Membrane</keyword>
<dbReference type="CDD" id="cd16917">
    <property type="entry name" value="HATPase_UhpB-NarQ-NarX-like"/>
    <property type="match status" value="1"/>
</dbReference>
<organism evidence="13 14">
    <name type="scientific">Herbihabitans rhizosphaerae</name>
    <dbReference type="NCBI Taxonomy" id="1872711"/>
    <lineage>
        <taxon>Bacteria</taxon>
        <taxon>Bacillati</taxon>
        <taxon>Actinomycetota</taxon>
        <taxon>Actinomycetes</taxon>
        <taxon>Pseudonocardiales</taxon>
        <taxon>Pseudonocardiaceae</taxon>
        <taxon>Herbihabitans</taxon>
    </lineage>
</organism>
<dbReference type="GO" id="GO:0016020">
    <property type="term" value="C:membrane"/>
    <property type="evidence" value="ECO:0007669"/>
    <property type="project" value="InterPro"/>
</dbReference>
<dbReference type="AlphaFoldDB" id="A0A4Q7KMG4"/>
<dbReference type="Pfam" id="PF02518">
    <property type="entry name" value="HATPase_c"/>
    <property type="match status" value="1"/>
</dbReference>